<keyword evidence="1" id="KW-0560">Oxidoreductase</keyword>
<dbReference type="GO" id="GO:0020037">
    <property type="term" value="F:heme binding"/>
    <property type="evidence" value="ECO:0007669"/>
    <property type="project" value="InterPro"/>
</dbReference>
<dbReference type="KEGG" id="bgo:BM43_4471"/>
<dbReference type="AlphaFoldDB" id="A0AAW3F089"/>
<dbReference type="InterPro" id="IPR036909">
    <property type="entry name" value="Cyt_c-like_dom_sf"/>
</dbReference>
<protein>
    <submittedName>
        <fullName evidence="1">Di-heme cytochrome c peroxidase domain protein</fullName>
        <ecNumber evidence="1">1.11.1.5</ecNumber>
    </submittedName>
</protein>
<accession>A0AAW3F089</accession>
<dbReference type="GO" id="GO:0004130">
    <property type="term" value="F:cytochrome-c peroxidase activity"/>
    <property type="evidence" value="ECO:0007669"/>
    <property type="project" value="UniProtKB-EC"/>
</dbReference>
<name>A0AAW3F089_BURGA</name>
<dbReference type="GO" id="GO:0009055">
    <property type="term" value="F:electron transfer activity"/>
    <property type="evidence" value="ECO:0007669"/>
    <property type="project" value="InterPro"/>
</dbReference>
<dbReference type="Proteomes" id="UP000029590">
    <property type="component" value="Unassembled WGS sequence"/>
</dbReference>
<keyword evidence="1" id="KW-0575">Peroxidase</keyword>
<dbReference type="EC" id="1.11.1.5" evidence="1"/>
<gene>
    <name evidence="1" type="primary">ccpA</name>
    <name evidence="1" type="ORF">DM48_62</name>
</gene>
<organism evidence="1 2">
    <name type="scientific">Burkholderia gladioli</name>
    <name type="common">Pseudomonas marginata</name>
    <name type="synonym">Phytomonas marginata</name>
    <dbReference type="NCBI Taxonomy" id="28095"/>
    <lineage>
        <taxon>Bacteria</taxon>
        <taxon>Pseudomonadati</taxon>
        <taxon>Pseudomonadota</taxon>
        <taxon>Betaproteobacteria</taxon>
        <taxon>Burkholderiales</taxon>
        <taxon>Burkholderiaceae</taxon>
        <taxon>Burkholderia</taxon>
    </lineage>
</organism>
<evidence type="ECO:0000313" key="1">
    <source>
        <dbReference type="EMBL" id="KGC14394.1"/>
    </source>
</evidence>
<evidence type="ECO:0000313" key="2">
    <source>
        <dbReference type="Proteomes" id="UP000029590"/>
    </source>
</evidence>
<dbReference type="EMBL" id="JPGG01000016">
    <property type="protein sequence ID" value="KGC14394.1"/>
    <property type="molecule type" value="Genomic_DNA"/>
</dbReference>
<sequence>MRFYVQRDTNPEKWYPRKANGKVDKYDDLPVRYRENADVADAPFDRKLGGKPALSEAEIRDVIAFLKTLDDGYSEKAGEVGEGDRLSCGRCY</sequence>
<dbReference type="Gene3D" id="1.10.760.10">
    <property type="entry name" value="Cytochrome c-like domain"/>
    <property type="match status" value="1"/>
</dbReference>
<reference evidence="1 2" key="1">
    <citation type="submission" date="2014-04" db="EMBL/GenBank/DDBJ databases">
        <authorList>
            <person name="Bishop-Lilly K.A."/>
            <person name="Broomall S.M."/>
            <person name="Chain P.S."/>
            <person name="Chertkov O."/>
            <person name="Coyne S.R."/>
            <person name="Daligault H.E."/>
            <person name="Davenport K.W."/>
            <person name="Erkkila T."/>
            <person name="Frey K.G."/>
            <person name="Gibbons H.S."/>
            <person name="Gu W."/>
            <person name="Jaissle J."/>
            <person name="Johnson S.L."/>
            <person name="Koroleva G.I."/>
            <person name="Ladner J.T."/>
            <person name="Lo C.-C."/>
            <person name="Minogue T.D."/>
            <person name="Munk C."/>
            <person name="Palacios G.F."/>
            <person name="Redden C.L."/>
            <person name="Rosenzweig C.N."/>
            <person name="Scholz M.B."/>
            <person name="Teshima H."/>
            <person name="Xu Y."/>
        </authorList>
    </citation>
    <scope>NUCLEOTIDE SEQUENCE [LARGE SCALE GENOMIC DNA]</scope>
    <source>
        <strain evidence="2">gladioli</strain>
    </source>
</reference>
<comment type="caution">
    <text evidence="1">The sequence shown here is derived from an EMBL/GenBank/DDBJ whole genome shotgun (WGS) entry which is preliminary data.</text>
</comment>
<dbReference type="SUPFAM" id="SSF46626">
    <property type="entry name" value="Cytochrome c"/>
    <property type="match status" value="1"/>
</dbReference>
<proteinExistence type="predicted"/>